<feature type="transmembrane region" description="Helical" evidence="1">
    <location>
        <begin position="20"/>
        <end position="39"/>
    </location>
</feature>
<sequence length="257" mass="29789">MKMLNKFTENSKDLRNELTSWFVIISLAFLLFLSIPWLVQKTLYFTLSKPFEAQRVAITKSNKTSDTASGVEGTYINNIPFNDFEKLINFSSVSFKSVDIQIPRIYITSPIFNTKEYGDQLQDIWIDSLNKDELEEEFGSYKVYYDGNLIIEDGEAYSSEGATKNQIISMKETLVTELDTNKEFKKYTFKKWYIPDEGTDPTEIKIIEDGFAIETVFEQKDWRPNILLGPTLYTVRAEFVKENNKLVLKKGSMEVDE</sequence>
<keyword evidence="1" id="KW-1133">Transmembrane helix</keyword>
<protein>
    <submittedName>
        <fullName evidence="2">Uncharacterized protein</fullName>
    </submittedName>
</protein>
<dbReference type="EMBL" id="SSXO01000002">
    <property type="protein sequence ID" value="TII00439.1"/>
    <property type="molecule type" value="Genomic_DNA"/>
</dbReference>
<dbReference type="AlphaFoldDB" id="A0A4T2GMT9"/>
<organism evidence="2 3">
    <name type="scientific">Streptococcus suis</name>
    <dbReference type="NCBI Taxonomy" id="1307"/>
    <lineage>
        <taxon>Bacteria</taxon>
        <taxon>Bacillati</taxon>
        <taxon>Bacillota</taxon>
        <taxon>Bacilli</taxon>
        <taxon>Lactobacillales</taxon>
        <taxon>Streptococcaceae</taxon>
        <taxon>Streptococcus</taxon>
    </lineage>
</organism>
<evidence type="ECO:0000313" key="2">
    <source>
        <dbReference type="EMBL" id="TII00439.1"/>
    </source>
</evidence>
<comment type="caution">
    <text evidence="2">The sequence shown here is derived from an EMBL/GenBank/DDBJ whole genome shotgun (WGS) entry which is preliminary data.</text>
</comment>
<reference evidence="2 3" key="1">
    <citation type="submission" date="2019-04" db="EMBL/GenBank/DDBJ databases">
        <title>Genome analysis of Streptococcus suis strain WUSS424.</title>
        <authorList>
            <person name="Chen H."/>
            <person name="Gao X."/>
            <person name="Wu Z."/>
        </authorList>
    </citation>
    <scope>NUCLEOTIDE SEQUENCE [LARGE SCALE GENOMIC DNA]</scope>
    <source>
        <strain evidence="2 3">WUSS424</strain>
    </source>
</reference>
<dbReference type="OrthoDB" id="9809970at2"/>
<keyword evidence="1" id="KW-0472">Membrane</keyword>
<dbReference type="Proteomes" id="UP000305165">
    <property type="component" value="Unassembled WGS sequence"/>
</dbReference>
<proteinExistence type="predicted"/>
<keyword evidence="1" id="KW-0812">Transmembrane</keyword>
<accession>A0A4T2GMT9</accession>
<evidence type="ECO:0000313" key="3">
    <source>
        <dbReference type="Proteomes" id="UP000305165"/>
    </source>
</evidence>
<name>A0A4T2GMT9_STRSU</name>
<evidence type="ECO:0000256" key="1">
    <source>
        <dbReference type="SAM" id="Phobius"/>
    </source>
</evidence>
<gene>
    <name evidence="2" type="ORF">FAJ39_05075</name>
</gene>